<dbReference type="Proteomes" id="UP001610432">
    <property type="component" value="Unassembled WGS sequence"/>
</dbReference>
<reference evidence="2 3" key="1">
    <citation type="submission" date="2024-07" db="EMBL/GenBank/DDBJ databases">
        <title>Section-level genome sequencing and comparative genomics of Aspergillus sections Usti and Cavernicolus.</title>
        <authorList>
            <consortium name="Lawrence Berkeley National Laboratory"/>
            <person name="Nybo J.L."/>
            <person name="Vesth T.C."/>
            <person name="Theobald S."/>
            <person name="Frisvad J.C."/>
            <person name="Larsen T.O."/>
            <person name="Kjaerboelling I."/>
            <person name="Rothschild-Mancinelli K."/>
            <person name="Lyhne E.K."/>
            <person name="Kogle M.E."/>
            <person name="Barry K."/>
            <person name="Clum A."/>
            <person name="Na H."/>
            <person name="Ledsgaard L."/>
            <person name="Lin J."/>
            <person name="Lipzen A."/>
            <person name="Kuo A."/>
            <person name="Riley R."/>
            <person name="Mondo S."/>
            <person name="Labutti K."/>
            <person name="Haridas S."/>
            <person name="Pangalinan J."/>
            <person name="Salamov A.A."/>
            <person name="Simmons B.A."/>
            <person name="Magnuson J.K."/>
            <person name="Chen J."/>
            <person name="Drula E."/>
            <person name="Henrissat B."/>
            <person name="Wiebenga A."/>
            <person name="Lubbers R.J."/>
            <person name="Gomes A.C."/>
            <person name="Macurrencykelacurrency M.R."/>
            <person name="Stajich J."/>
            <person name="Grigoriev I.V."/>
            <person name="Mortensen U.H."/>
            <person name="De Vries R.P."/>
            <person name="Baker S.E."/>
            <person name="Andersen M.R."/>
        </authorList>
    </citation>
    <scope>NUCLEOTIDE SEQUENCE [LARGE SCALE GENOMIC DNA]</scope>
    <source>
        <strain evidence="2 3">CBS 449.75</strain>
    </source>
</reference>
<protein>
    <submittedName>
        <fullName evidence="2">Hydrophobic surface binding protein A-domain-containing protein</fullName>
    </submittedName>
</protein>
<comment type="caution">
    <text evidence="2">The sequence shown here is derived from an EMBL/GenBank/DDBJ whole genome shotgun (WGS) entry which is preliminary data.</text>
</comment>
<proteinExistence type="predicted"/>
<evidence type="ECO:0000313" key="2">
    <source>
        <dbReference type="EMBL" id="KAL2866058.1"/>
    </source>
</evidence>
<dbReference type="InterPro" id="IPR021054">
    <property type="entry name" value="Cell_wall_mannoprotein_1"/>
</dbReference>
<keyword evidence="3" id="KW-1185">Reference proteome</keyword>
<dbReference type="PANTHER" id="PTHR38123:SF4">
    <property type="entry name" value="CELL WALL GALACTOMANNOPROTEIN, PUTATIVE (AFU_ORTHOLOGUE AFUA_4G00870)-RELATED"/>
    <property type="match status" value="1"/>
</dbReference>
<sequence length="186" mass="19888">MILPLHLIVLANLLPLQAVFAVHHQARSVDDMLSGLDSIDNQLGTLSNSLQGFEGGLDGTLAALQIQGQTMDLVHVIDDATAATNQTSNLNKNDSITLTNRVAKLQDVIFSTLDLLEAKKPAFDTAVLGVASASILVKADLDALRSSTAILGRAIVQRLDRSLQNLGPLLTGNIDFHFVHAIQLYS</sequence>
<name>A0ABR4LND7_9EURO</name>
<accession>A0ABR4LND7</accession>
<dbReference type="PANTHER" id="PTHR38123">
    <property type="entry name" value="CELL WALL SERINE-THREONINE-RICH GALACTOMANNOPROTEIN MP1 (AFU_ORTHOLOGUE AFUA_4G03240)"/>
    <property type="match status" value="1"/>
</dbReference>
<evidence type="ECO:0000313" key="3">
    <source>
        <dbReference type="Proteomes" id="UP001610432"/>
    </source>
</evidence>
<feature type="signal peptide" evidence="1">
    <location>
        <begin position="1"/>
        <end position="21"/>
    </location>
</feature>
<keyword evidence="1" id="KW-0732">Signal</keyword>
<feature type="chain" id="PRO_5047326146" evidence="1">
    <location>
        <begin position="22"/>
        <end position="186"/>
    </location>
</feature>
<dbReference type="RefSeq" id="XP_070885037.1">
    <property type="nucleotide sequence ID" value="XM_071033175.1"/>
</dbReference>
<evidence type="ECO:0000256" key="1">
    <source>
        <dbReference type="SAM" id="SignalP"/>
    </source>
</evidence>
<gene>
    <name evidence="2" type="ORF">BJX67DRAFT_382160</name>
</gene>
<dbReference type="Pfam" id="PF12296">
    <property type="entry name" value="HsbA"/>
    <property type="match status" value="1"/>
</dbReference>
<organism evidence="2 3">
    <name type="scientific">Aspergillus lucknowensis</name>
    <dbReference type="NCBI Taxonomy" id="176173"/>
    <lineage>
        <taxon>Eukaryota</taxon>
        <taxon>Fungi</taxon>
        <taxon>Dikarya</taxon>
        <taxon>Ascomycota</taxon>
        <taxon>Pezizomycotina</taxon>
        <taxon>Eurotiomycetes</taxon>
        <taxon>Eurotiomycetidae</taxon>
        <taxon>Eurotiales</taxon>
        <taxon>Aspergillaceae</taxon>
        <taxon>Aspergillus</taxon>
        <taxon>Aspergillus subgen. Nidulantes</taxon>
    </lineage>
</organism>
<dbReference type="EMBL" id="JBFXLQ010000027">
    <property type="protein sequence ID" value="KAL2866058.1"/>
    <property type="molecule type" value="Genomic_DNA"/>
</dbReference>
<dbReference type="Gene3D" id="1.20.1280.140">
    <property type="match status" value="1"/>
</dbReference>
<dbReference type="GeneID" id="98148247"/>